<proteinExistence type="predicted"/>
<accession>A0AAD5AQG4</accession>
<sequence length="132" mass="14505">MERYEWVIIKHPELASTASDRAADASVRVSDENIHSLPVEAPPTSGTDSSHLSPFLAARHFHLNARNTSMFMAGNFEFIIIGGGDGNALYIDSELNHGQTSCCSTFDNPPLCSENFQIAVLEVWGFQDTMET</sequence>
<dbReference type="InterPro" id="IPR006571">
    <property type="entry name" value="TLDc_dom"/>
</dbReference>
<dbReference type="PANTHER" id="PTHR23354:SF122">
    <property type="entry name" value="GTPASE-ACTIVATING PROTEIN SKYWALKER"/>
    <property type="match status" value="1"/>
</dbReference>
<dbReference type="PANTHER" id="PTHR23354">
    <property type="entry name" value="NUCLEOLAR PROTEIN 7/ESTROGEN RECEPTOR COACTIVATOR-RELATED"/>
    <property type="match status" value="1"/>
</dbReference>
<organism evidence="2 3">
    <name type="scientific">Silurus asotus</name>
    <name type="common">Amur catfish</name>
    <name type="synonym">Parasilurus asotus</name>
    <dbReference type="NCBI Taxonomy" id="30991"/>
    <lineage>
        <taxon>Eukaryota</taxon>
        <taxon>Metazoa</taxon>
        <taxon>Chordata</taxon>
        <taxon>Craniata</taxon>
        <taxon>Vertebrata</taxon>
        <taxon>Euteleostomi</taxon>
        <taxon>Actinopterygii</taxon>
        <taxon>Neopterygii</taxon>
        <taxon>Teleostei</taxon>
        <taxon>Ostariophysi</taxon>
        <taxon>Siluriformes</taxon>
        <taxon>Siluridae</taxon>
        <taxon>Silurus</taxon>
    </lineage>
</organism>
<reference evidence="2" key="1">
    <citation type="submission" date="2018-07" db="EMBL/GenBank/DDBJ databases">
        <title>Comparative genomics of catfishes provides insights into carnivory and benthic adaptation.</title>
        <authorList>
            <person name="Zhang Y."/>
            <person name="Wang D."/>
            <person name="Peng Z."/>
            <person name="Zheng S."/>
            <person name="Shao F."/>
            <person name="Tao W."/>
        </authorList>
    </citation>
    <scope>NUCLEOTIDE SEQUENCE</scope>
    <source>
        <strain evidence="2">Chongqing</strain>
    </source>
</reference>
<dbReference type="AlphaFoldDB" id="A0AAD5AQG4"/>
<dbReference type="EMBL" id="MU551634">
    <property type="protein sequence ID" value="KAI5621049.1"/>
    <property type="molecule type" value="Genomic_DNA"/>
</dbReference>
<evidence type="ECO:0000313" key="3">
    <source>
        <dbReference type="Proteomes" id="UP001205998"/>
    </source>
</evidence>
<keyword evidence="3" id="KW-1185">Reference proteome</keyword>
<protein>
    <submittedName>
        <fullName evidence="2">TBC1 domain family member 24 isoform X3</fullName>
    </submittedName>
</protein>
<evidence type="ECO:0000313" key="2">
    <source>
        <dbReference type="EMBL" id="KAI5621049.1"/>
    </source>
</evidence>
<dbReference type="Proteomes" id="UP001205998">
    <property type="component" value="Unassembled WGS sequence"/>
</dbReference>
<name>A0AAD5AQG4_SILAS</name>
<gene>
    <name evidence="2" type="ORF">C0J50_19410</name>
</gene>
<feature type="domain" description="TLDc" evidence="1">
    <location>
        <begin position="2"/>
        <end position="127"/>
    </location>
</feature>
<dbReference type="SMART" id="SM00584">
    <property type="entry name" value="TLDc"/>
    <property type="match status" value="1"/>
</dbReference>
<evidence type="ECO:0000259" key="1">
    <source>
        <dbReference type="SMART" id="SM00584"/>
    </source>
</evidence>
<comment type="caution">
    <text evidence="2">The sequence shown here is derived from an EMBL/GenBank/DDBJ whole genome shotgun (WGS) entry which is preliminary data.</text>
</comment>
<dbReference type="Pfam" id="PF07534">
    <property type="entry name" value="TLD"/>
    <property type="match status" value="1"/>
</dbReference>